<protein>
    <recommendedName>
        <fullName evidence="4">Carboxypeptidase regulatory-like domain-containing protein</fullName>
    </recommendedName>
</protein>
<dbReference type="Gene3D" id="2.60.40.1120">
    <property type="entry name" value="Carboxypeptidase-like, regulatory domain"/>
    <property type="match status" value="1"/>
</dbReference>
<dbReference type="RefSeq" id="WP_157461556.1">
    <property type="nucleotide sequence ID" value="NZ_WQLB01000052.1"/>
</dbReference>
<evidence type="ECO:0000313" key="3">
    <source>
        <dbReference type="Proteomes" id="UP000483286"/>
    </source>
</evidence>
<sequence length="230" mass="24760">MQNVTSLALLTAAGLGSLALGAASKPVPYVMTGVVKTAGGQPVPGVEVYADNTVYYNMNVVAKTDAKGRYRIELPHNVGTWRPGATLERNYQGDRFRMTIYPNDRAAFQSTKGAVRDFVWKLNGPYEGGVLGEQVNVYHGDGIAYGDLIVTLTPEGPLIDGSQGKALIIRPTTSVVKDVPLGRYRMTAKLSTGQPVLVQAEGSDTWAASAVNTFKNNMYGIRMSFSTRLP</sequence>
<evidence type="ECO:0000256" key="1">
    <source>
        <dbReference type="SAM" id="SignalP"/>
    </source>
</evidence>
<dbReference type="AlphaFoldDB" id="A0A7C9LRC4"/>
<dbReference type="SUPFAM" id="SSF49464">
    <property type="entry name" value="Carboxypeptidase regulatory domain-like"/>
    <property type="match status" value="1"/>
</dbReference>
<keyword evidence="3" id="KW-1185">Reference proteome</keyword>
<evidence type="ECO:0000313" key="2">
    <source>
        <dbReference type="EMBL" id="MVN89296.1"/>
    </source>
</evidence>
<feature type="signal peptide" evidence="1">
    <location>
        <begin position="1"/>
        <end position="22"/>
    </location>
</feature>
<dbReference type="Proteomes" id="UP000483286">
    <property type="component" value="Unassembled WGS sequence"/>
</dbReference>
<gene>
    <name evidence="2" type="ORF">GO986_21405</name>
</gene>
<evidence type="ECO:0008006" key="4">
    <source>
        <dbReference type="Google" id="ProtNLM"/>
    </source>
</evidence>
<reference evidence="2 3" key="1">
    <citation type="submission" date="2019-12" db="EMBL/GenBank/DDBJ databases">
        <title>Deinococcus sp. HMF7620 Genome sequencing and assembly.</title>
        <authorList>
            <person name="Kang H."/>
            <person name="Kim H."/>
            <person name="Joh K."/>
        </authorList>
    </citation>
    <scope>NUCLEOTIDE SEQUENCE [LARGE SCALE GENOMIC DNA]</scope>
    <source>
        <strain evidence="2 3">HMF7620</strain>
    </source>
</reference>
<dbReference type="InterPro" id="IPR008969">
    <property type="entry name" value="CarboxyPept-like_regulatory"/>
</dbReference>
<accession>A0A7C9LRC4</accession>
<organism evidence="2 3">
    <name type="scientific">Deinococcus arboris</name>
    <dbReference type="NCBI Taxonomy" id="2682977"/>
    <lineage>
        <taxon>Bacteria</taxon>
        <taxon>Thermotogati</taxon>
        <taxon>Deinococcota</taxon>
        <taxon>Deinococci</taxon>
        <taxon>Deinococcales</taxon>
        <taxon>Deinococcaceae</taxon>
        <taxon>Deinococcus</taxon>
    </lineage>
</organism>
<feature type="chain" id="PRO_5028850617" description="Carboxypeptidase regulatory-like domain-containing protein" evidence="1">
    <location>
        <begin position="23"/>
        <end position="230"/>
    </location>
</feature>
<name>A0A7C9LRC4_9DEIO</name>
<comment type="caution">
    <text evidence="2">The sequence shown here is derived from an EMBL/GenBank/DDBJ whole genome shotgun (WGS) entry which is preliminary data.</text>
</comment>
<dbReference type="EMBL" id="WQLB01000052">
    <property type="protein sequence ID" value="MVN89296.1"/>
    <property type="molecule type" value="Genomic_DNA"/>
</dbReference>
<keyword evidence="1" id="KW-0732">Signal</keyword>
<proteinExistence type="predicted"/>